<dbReference type="InterPro" id="IPR036691">
    <property type="entry name" value="Endo/exonu/phosph_ase_sf"/>
</dbReference>
<dbReference type="PANTHER" id="PTHR33710:SF77">
    <property type="entry name" value="DNASE I-LIKE SUPERFAMILY PROTEIN"/>
    <property type="match status" value="1"/>
</dbReference>
<gene>
    <name evidence="2" type="ORF">H5410_053258</name>
</gene>
<dbReference type="PANTHER" id="PTHR33710">
    <property type="entry name" value="BNAC02G09200D PROTEIN"/>
    <property type="match status" value="1"/>
</dbReference>
<evidence type="ECO:0000313" key="2">
    <source>
        <dbReference type="EMBL" id="KAG5582631.1"/>
    </source>
</evidence>
<dbReference type="OrthoDB" id="1303354at2759"/>
<proteinExistence type="predicted"/>
<keyword evidence="3" id="KW-1185">Reference proteome</keyword>
<sequence>MNYMRQLGMEGCHSNSNNKIWTFWSNDFEVKVQDNSQQQVTFQVCHKDTNVMYHLTNVYAKCRTTLRKELWTELVTISNRLNGPWAVVGDFNVISDSTEKKGGRPHSAEKSLDFVSCLSDCGIEDAGYVGNIFTWCNNRGDSNTIWKRLDRLMYNSSRFDQFGKTTVTHLTNACSDHVPVLVQSSVNSNNFVKYFRFLNIWTEHEDFLNCVRSS</sequence>
<organism evidence="2 3">
    <name type="scientific">Solanum commersonii</name>
    <name type="common">Commerson's wild potato</name>
    <name type="synonym">Commerson's nightshade</name>
    <dbReference type="NCBI Taxonomy" id="4109"/>
    <lineage>
        <taxon>Eukaryota</taxon>
        <taxon>Viridiplantae</taxon>
        <taxon>Streptophyta</taxon>
        <taxon>Embryophyta</taxon>
        <taxon>Tracheophyta</taxon>
        <taxon>Spermatophyta</taxon>
        <taxon>Magnoliopsida</taxon>
        <taxon>eudicotyledons</taxon>
        <taxon>Gunneridae</taxon>
        <taxon>Pentapetalae</taxon>
        <taxon>asterids</taxon>
        <taxon>lamiids</taxon>
        <taxon>Solanales</taxon>
        <taxon>Solanaceae</taxon>
        <taxon>Solanoideae</taxon>
        <taxon>Solaneae</taxon>
        <taxon>Solanum</taxon>
    </lineage>
</organism>
<dbReference type="Gene3D" id="3.60.10.10">
    <property type="entry name" value="Endonuclease/exonuclease/phosphatase"/>
    <property type="match status" value="1"/>
</dbReference>
<protein>
    <recommendedName>
        <fullName evidence="1">Endonuclease/exonuclease/phosphatase domain-containing protein</fullName>
    </recommendedName>
</protein>
<dbReference type="Proteomes" id="UP000824120">
    <property type="component" value="Chromosome 10"/>
</dbReference>
<evidence type="ECO:0000259" key="1">
    <source>
        <dbReference type="Pfam" id="PF03372"/>
    </source>
</evidence>
<feature type="domain" description="Endonuclease/exonuclease/phosphatase" evidence="1">
    <location>
        <begin position="45"/>
        <end position="177"/>
    </location>
</feature>
<dbReference type="GO" id="GO:0003824">
    <property type="term" value="F:catalytic activity"/>
    <property type="evidence" value="ECO:0007669"/>
    <property type="project" value="InterPro"/>
</dbReference>
<comment type="caution">
    <text evidence="2">The sequence shown here is derived from an EMBL/GenBank/DDBJ whole genome shotgun (WGS) entry which is preliminary data.</text>
</comment>
<dbReference type="InterPro" id="IPR005135">
    <property type="entry name" value="Endo/exonuclease/phosphatase"/>
</dbReference>
<evidence type="ECO:0000313" key="3">
    <source>
        <dbReference type="Proteomes" id="UP000824120"/>
    </source>
</evidence>
<accession>A0A9J5X4E7</accession>
<dbReference type="AlphaFoldDB" id="A0A9J5X4E7"/>
<dbReference type="EMBL" id="JACXVP010000010">
    <property type="protein sequence ID" value="KAG5582631.1"/>
    <property type="molecule type" value="Genomic_DNA"/>
</dbReference>
<name>A0A9J5X4E7_SOLCO</name>
<dbReference type="SUPFAM" id="SSF56219">
    <property type="entry name" value="DNase I-like"/>
    <property type="match status" value="1"/>
</dbReference>
<dbReference type="Pfam" id="PF03372">
    <property type="entry name" value="Exo_endo_phos"/>
    <property type="match status" value="1"/>
</dbReference>
<reference evidence="2 3" key="1">
    <citation type="submission" date="2020-09" db="EMBL/GenBank/DDBJ databases">
        <title>De no assembly of potato wild relative species, Solanum commersonii.</title>
        <authorList>
            <person name="Cho K."/>
        </authorList>
    </citation>
    <scope>NUCLEOTIDE SEQUENCE [LARGE SCALE GENOMIC DNA]</scope>
    <source>
        <strain evidence="2">LZ3.2</strain>
        <tissue evidence="2">Leaf</tissue>
    </source>
</reference>